<dbReference type="PATRIC" id="fig|1096930.3.peg.998"/>
<organism evidence="1 2">
    <name type="scientific">Novosphingobium lindaniclasticum LE124</name>
    <dbReference type="NCBI Taxonomy" id="1096930"/>
    <lineage>
        <taxon>Bacteria</taxon>
        <taxon>Pseudomonadati</taxon>
        <taxon>Pseudomonadota</taxon>
        <taxon>Alphaproteobacteria</taxon>
        <taxon>Sphingomonadales</taxon>
        <taxon>Sphingomonadaceae</taxon>
        <taxon>Novosphingobium</taxon>
    </lineage>
</organism>
<dbReference type="Proteomes" id="UP000015527">
    <property type="component" value="Unassembled WGS sequence"/>
</dbReference>
<accession>T0HPY2</accession>
<sequence length="86" mass="9626">MRLRSFVPIGAVYQIKDTLMTDSINLSLSSDEIEMIVDALEADLEGYVEAAKEARGNNNREDVTTFTEAATRIQTLMSKLQDLVEE</sequence>
<evidence type="ECO:0000313" key="2">
    <source>
        <dbReference type="Proteomes" id="UP000015527"/>
    </source>
</evidence>
<dbReference type="eggNOG" id="ENOG5030AU8">
    <property type="taxonomic scope" value="Bacteria"/>
</dbReference>
<evidence type="ECO:0000313" key="1">
    <source>
        <dbReference type="EMBL" id="EQB18416.1"/>
    </source>
</evidence>
<protein>
    <submittedName>
        <fullName evidence="1">Uncharacterized protein</fullName>
    </submittedName>
</protein>
<name>T0HPY2_9SPHN</name>
<reference evidence="1 2" key="1">
    <citation type="journal article" date="2013" name="Genome Announc.">
        <title>Genome Sequence of Novosphingobium lindaniclasticum LE124T, Isolated from a Hexachlorocyclohexane Dumpsite.</title>
        <authorList>
            <person name="Saxena A."/>
            <person name="Nayyar N."/>
            <person name="Sangwan N."/>
            <person name="Kumari R."/>
            <person name="Khurana J.P."/>
            <person name="Lal R."/>
        </authorList>
    </citation>
    <scope>NUCLEOTIDE SEQUENCE [LARGE SCALE GENOMIC DNA]</scope>
    <source>
        <strain evidence="1 2">LE124</strain>
    </source>
</reference>
<dbReference type="EMBL" id="ATHL01000040">
    <property type="protein sequence ID" value="EQB18416.1"/>
    <property type="molecule type" value="Genomic_DNA"/>
</dbReference>
<gene>
    <name evidence="1" type="ORF">L284_05060</name>
</gene>
<keyword evidence="2" id="KW-1185">Reference proteome</keyword>
<comment type="caution">
    <text evidence="1">The sequence shown here is derived from an EMBL/GenBank/DDBJ whole genome shotgun (WGS) entry which is preliminary data.</text>
</comment>
<proteinExistence type="predicted"/>
<dbReference type="AlphaFoldDB" id="T0HPY2"/>